<dbReference type="InterPro" id="IPR001995">
    <property type="entry name" value="Peptidase_A2_cat"/>
</dbReference>
<protein>
    <recommendedName>
        <fullName evidence="3">Peptidase A2 domain-containing protein</fullName>
    </recommendedName>
</protein>
<dbReference type="CDD" id="cd00303">
    <property type="entry name" value="retropepsin_like"/>
    <property type="match status" value="1"/>
</dbReference>
<name>A0A8T2SC39_CERRI</name>
<feature type="compositionally biased region" description="Polar residues" evidence="2">
    <location>
        <begin position="318"/>
        <end position="328"/>
    </location>
</feature>
<dbReference type="PROSITE" id="PS50175">
    <property type="entry name" value="ASP_PROT_RETROV"/>
    <property type="match status" value="1"/>
</dbReference>
<evidence type="ECO:0000313" key="4">
    <source>
        <dbReference type="EMBL" id="KAH7315536.1"/>
    </source>
</evidence>
<keyword evidence="1" id="KW-0378">Hydrolase</keyword>
<evidence type="ECO:0000259" key="3">
    <source>
        <dbReference type="PROSITE" id="PS50175"/>
    </source>
</evidence>
<organism evidence="4 5">
    <name type="scientific">Ceratopteris richardii</name>
    <name type="common">Triangle waterfern</name>
    <dbReference type="NCBI Taxonomy" id="49495"/>
    <lineage>
        <taxon>Eukaryota</taxon>
        <taxon>Viridiplantae</taxon>
        <taxon>Streptophyta</taxon>
        <taxon>Embryophyta</taxon>
        <taxon>Tracheophyta</taxon>
        <taxon>Polypodiopsida</taxon>
        <taxon>Polypodiidae</taxon>
        <taxon>Polypodiales</taxon>
        <taxon>Pteridineae</taxon>
        <taxon>Pteridaceae</taxon>
        <taxon>Parkerioideae</taxon>
        <taxon>Ceratopteris</taxon>
    </lineage>
</organism>
<evidence type="ECO:0000313" key="5">
    <source>
        <dbReference type="Proteomes" id="UP000825935"/>
    </source>
</evidence>
<accession>A0A8T2SC39</accession>
<feature type="region of interest" description="Disordered" evidence="2">
    <location>
        <begin position="314"/>
        <end position="350"/>
    </location>
</feature>
<reference evidence="4" key="1">
    <citation type="submission" date="2021-08" db="EMBL/GenBank/DDBJ databases">
        <title>WGS assembly of Ceratopteris richardii.</title>
        <authorList>
            <person name="Marchant D.B."/>
            <person name="Chen G."/>
            <person name="Jenkins J."/>
            <person name="Shu S."/>
            <person name="Leebens-Mack J."/>
            <person name="Grimwood J."/>
            <person name="Schmutz J."/>
            <person name="Soltis P."/>
            <person name="Soltis D."/>
            <person name="Chen Z.-H."/>
        </authorList>
    </citation>
    <scope>NUCLEOTIDE SEQUENCE</scope>
    <source>
        <strain evidence="4">Whitten #5841</strain>
        <tissue evidence="4">Leaf</tissue>
    </source>
</reference>
<dbReference type="AlphaFoldDB" id="A0A8T2SC39"/>
<proteinExistence type="predicted"/>
<evidence type="ECO:0000256" key="2">
    <source>
        <dbReference type="SAM" id="MobiDB-lite"/>
    </source>
</evidence>
<evidence type="ECO:0000256" key="1">
    <source>
        <dbReference type="ARBA" id="ARBA00022801"/>
    </source>
</evidence>
<gene>
    <name evidence="4" type="ORF">KP509_21G053900</name>
</gene>
<dbReference type="Gene3D" id="2.40.70.10">
    <property type="entry name" value="Acid Proteases"/>
    <property type="match status" value="1"/>
</dbReference>
<dbReference type="OrthoDB" id="2285352at2759"/>
<comment type="caution">
    <text evidence="4">The sequence shown here is derived from an EMBL/GenBank/DDBJ whole genome shotgun (WGS) entry which is preliminary data.</text>
</comment>
<keyword evidence="5" id="KW-1185">Reference proteome</keyword>
<dbReference type="PROSITE" id="PS00141">
    <property type="entry name" value="ASP_PROTEASE"/>
    <property type="match status" value="1"/>
</dbReference>
<dbReference type="SUPFAM" id="SSF50630">
    <property type="entry name" value="Acid proteases"/>
    <property type="match status" value="1"/>
</dbReference>
<sequence length="431" mass="49017">MAMCQTSSAIASQIIDRRPFVNIAIGQGKNARTVRALIDSGAATSVVRLSYCKDLQLNIKPIEAYLIGLGGVETPCLGEVELPIYLQAVPIKVKMLVCHDEDLTEPLILGQDWIYDHAINLNLRSHLLQVWIQEQCITLELDNCMLTNPEVTHSLSSSGTNFRNENVVCVNNPTKQKDSIVEAKAQRPVNLSSSSHTNACVTRPQRQAKMTSAISTRLMEFKKKEAQGMKQIWVRKGKQPPALPQPFPVRQINYAKRSTKKRGPAQSYGLRQIWVPKQSREADHNNVQIWVRKKLVAAQKGRLQMWVPKTLLHPQPPQISLTSKASTKTPRRSKVQHQEPRTKADQPTSSTIIKRQPKRVWVWKTKVPLASREPKSQQRWIPKFSNHPKIQRTELMSIGTNTTLKWIPIRRLTSLQDSINPSKQRWHQVHT</sequence>
<dbReference type="GO" id="GO:0006508">
    <property type="term" value="P:proteolysis"/>
    <property type="evidence" value="ECO:0007669"/>
    <property type="project" value="InterPro"/>
</dbReference>
<dbReference type="InterPro" id="IPR001969">
    <property type="entry name" value="Aspartic_peptidase_AS"/>
</dbReference>
<dbReference type="InterPro" id="IPR021109">
    <property type="entry name" value="Peptidase_aspartic_dom_sf"/>
</dbReference>
<dbReference type="GO" id="GO:0004190">
    <property type="term" value="F:aspartic-type endopeptidase activity"/>
    <property type="evidence" value="ECO:0007669"/>
    <property type="project" value="InterPro"/>
</dbReference>
<feature type="domain" description="Peptidase A2" evidence="3">
    <location>
        <begin position="34"/>
        <end position="71"/>
    </location>
</feature>
<dbReference type="EMBL" id="CM035426">
    <property type="protein sequence ID" value="KAH7315536.1"/>
    <property type="molecule type" value="Genomic_DNA"/>
</dbReference>
<dbReference type="Proteomes" id="UP000825935">
    <property type="component" value="Chromosome 21"/>
</dbReference>